<feature type="domain" description="Carboxymuconolactone decarboxylase-like" evidence="1">
    <location>
        <begin position="28"/>
        <end position="100"/>
    </location>
</feature>
<sequence length="189" mass="20244">MSRFPSLPSPPQLSDALKQFGRGIWPLMTFHDEVLRGQSDWSVADRELMAAYVSAVNACGFCHGAHRQIAEIQGIDPALFDDVIADPESAALAPDLAAVLTYIGKLTREPARITDADAAAVFAAGVSEQGLFDAITICALFNFMNRIVEGVGVTGTASALEATRARHEEVRDSAEPYQAFARSLGFSAE</sequence>
<evidence type="ECO:0000313" key="3">
    <source>
        <dbReference type="Proteomes" id="UP000294980"/>
    </source>
</evidence>
<comment type="caution">
    <text evidence="2">The sequence shown here is derived from an EMBL/GenBank/DDBJ whole genome shotgun (WGS) entry which is preliminary data.</text>
</comment>
<dbReference type="SUPFAM" id="SSF69118">
    <property type="entry name" value="AhpD-like"/>
    <property type="match status" value="1"/>
</dbReference>
<accession>A0A4R2LF00</accession>
<dbReference type="InterPro" id="IPR010195">
    <property type="entry name" value="Uncharacterised_peroxidase-rel"/>
</dbReference>
<organism evidence="2 3">
    <name type="scientific">Chromatocurvus halotolerans</name>
    <dbReference type="NCBI Taxonomy" id="1132028"/>
    <lineage>
        <taxon>Bacteria</taxon>
        <taxon>Pseudomonadati</taxon>
        <taxon>Pseudomonadota</taxon>
        <taxon>Gammaproteobacteria</taxon>
        <taxon>Cellvibrionales</taxon>
        <taxon>Halieaceae</taxon>
        <taxon>Chromatocurvus</taxon>
    </lineage>
</organism>
<keyword evidence="2" id="KW-0560">Oxidoreductase</keyword>
<keyword evidence="3" id="KW-1185">Reference proteome</keyword>
<dbReference type="AlphaFoldDB" id="A0A4R2LF00"/>
<evidence type="ECO:0000313" key="2">
    <source>
        <dbReference type="EMBL" id="TCO77845.1"/>
    </source>
</evidence>
<proteinExistence type="predicted"/>
<dbReference type="InterPro" id="IPR003779">
    <property type="entry name" value="CMD-like"/>
</dbReference>
<dbReference type="PANTHER" id="PTHR35446">
    <property type="entry name" value="SI:CH211-175M2.5"/>
    <property type="match status" value="1"/>
</dbReference>
<dbReference type="Pfam" id="PF02627">
    <property type="entry name" value="CMD"/>
    <property type="match status" value="1"/>
</dbReference>
<dbReference type="RefSeq" id="WP_117314704.1">
    <property type="nucleotide sequence ID" value="NZ_QQSW01000001.1"/>
</dbReference>
<dbReference type="OrthoDB" id="9808310at2"/>
<keyword evidence="2" id="KW-0575">Peroxidase</keyword>
<evidence type="ECO:0000259" key="1">
    <source>
        <dbReference type="Pfam" id="PF02627"/>
    </source>
</evidence>
<dbReference type="EMBL" id="SLWX01000002">
    <property type="protein sequence ID" value="TCO77845.1"/>
    <property type="molecule type" value="Genomic_DNA"/>
</dbReference>
<dbReference type="Gene3D" id="1.20.1290.10">
    <property type="entry name" value="AhpD-like"/>
    <property type="match status" value="1"/>
</dbReference>
<reference evidence="2 3" key="1">
    <citation type="submission" date="2019-03" db="EMBL/GenBank/DDBJ databases">
        <title>Genomic Encyclopedia of Type Strains, Phase IV (KMG-IV): sequencing the most valuable type-strain genomes for metagenomic binning, comparative biology and taxonomic classification.</title>
        <authorList>
            <person name="Goeker M."/>
        </authorList>
    </citation>
    <scope>NUCLEOTIDE SEQUENCE [LARGE SCALE GENOMIC DNA]</scope>
    <source>
        <strain evidence="2 3">DSM 23344</strain>
    </source>
</reference>
<name>A0A4R2LF00_9GAMM</name>
<dbReference type="GO" id="GO:0051920">
    <property type="term" value="F:peroxiredoxin activity"/>
    <property type="evidence" value="ECO:0007669"/>
    <property type="project" value="InterPro"/>
</dbReference>
<dbReference type="Proteomes" id="UP000294980">
    <property type="component" value="Unassembled WGS sequence"/>
</dbReference>
<gene>
    <name evidence="2" type="ORF">EV688_102305</name>
</gene>
<dbReference type="InterPro" id="IPR029032">
    <property type="entry name" value="AhpD-like"/>
</dbReference>
<dbReference type="NCBIfam" id="TIGR01926">
    <property type="entry name" value="peroxid_rel"/>
    <property type="match status" value="1"/>
</dbReference>
<protein>
    <submittedName>
        <fullName evidence="2">Putative peroxidase-related enzyme</fullName>
    </submittedName>
</protein>
<dbReference type="PANTHER" id="PTHR35446:SF2">
    <property type="entry name" value="CARBOXYMUCONOLACTONE DECARBOXYLASE-LIKE DOMAIN-CONTAINING PROTEIN"/>
    <property type="match status" value="1"/>
</dbReference>